<protein>
    <submittedName>
        <fullName evidence="1">DUF1905 domain-containing protein</fullName>
    </submittedName>
</protein>
<sequence length="144" mass="15365">MRFRTTVELSGKSATGLPVPDDVVVAMDRGARFPVVVTINGYSYRSTVTPYRGKTMLPLSSENRAGAGVEAGQEIDVDIEHDDAPRTVDVPADLAAALSEPARATFDALSISRQRALVDPIEAAKTPETRTRRIAKAAEELGVG</sequence>
<dbReference type="AlphaFoldDB" id="A0A7Y6DZ68"/>
<dbReference type="Gene3D" id="2.40.30.100">
    <property type="entry name" value="AF2212/PG0164-like"/>
    <property type="match status" value="1"/>
</dbReference>
<gene>
    <name evidence="1" type="ORF">HP550_16235</name>
</gene>
<dbReference type="EMBL" id="JABMCI010000069">
    <property type="protein sequence ID" value="NUU18802.1"/>
    <property type="molecule type" value="Genomic_DNA"/>
</dbReference>
<dbReference type="Pfam" id="PF08922">
    <property type="entry name" value="DUF1905"/>
    <property type="match status" value="1"/>
</dbReference>
<evidence type="ECO:0000313" key="1">
    <source>
        <dbReference type="EMBL" id="NUU18802.1"/>
    </source>
</evidence>
<organism evidence="1 2">
    <name type="scientific">Cellulomonas humilata</name>
    <dbReference type="NCBI Taxonomy" id="144055"/>
    <lineage>
        <taxon>Bacteria</taxon>
        <taxon>Bacillati</taxon>
        <taxon>Actinomycetota</taxon>
        <taxon>Actinomycetes</taxon>
        <taxon>Micrococcales</taxon>
        <taxon>Cellulomonadaceae</taxon>
        <taxon>Cellulomonas</taxon>
    </lineage>
</organism>
<dbReference type="InterPro" id="IPR015018">
    <property type="entry name" value="DUF1905"/>
</dbReference>
<dbReference type="SUPFAM" id="SSF141694">
    <property type="entry name" value="AF2212/PG0164-like"/>
    <property type="match status" value="1"/>
</dbReference>
<keyword evidence="2" id="KW-1185">Reference proteome</keyword>
<dbReference type="RefSeq" id="WP_175348735.1">
    <property type="nucleotide sequence ID" value="NZ_JABMCI010000069.1"/>
</dbReference>
<accession>A0A7Y6DZ68</accession>
<evidence type="ECO:0000313" key="2">
    <source>
        <dbReference type="Proteomes" id="UP000565724"/>
    </source>
</evidence>
<proteinExistence type="predicted"/>
<dbReference type="Pfam" id="PF13376">
    <property type="entry name" value="OmdA"/>
    <property type="match status" value="1"/>
</dbReference>
<dbReference type="Proteomes" id="UP000565724">
    <property type="component" value="Unassembled WGS sequence"/>
</dbReference>
<name>A0A7Y6DZ68_9CELL</name>
<dbReference type="InterPro" id="IPR037079">
    <property type="entry name" value="AF2212/PG0164-like_sf"/>
</dbReference>
<reference evidence="1 2" key="1">
    <citation type="submission" date="2020-05" db="EMBL/GenBank/DDBJ databases">
        <title>Genome Sequencing of Type Strains.</title>
        <authorList>
            <person name="Lemaire J.F."/>
            <person name="Inderbitzin P."/>
            <person name="Gregorio O.A."/>
            <person name="Collins S.B."/>
            <person name="Wespe N."/>
            <person name="Knight-Connoni V."/>
        </authorList>
    </citation>
    <scope>NUCLEOTIDE SEQUENCE [LARGE SCALE GENOMIC DNA]</scope>
    <source>
        <strain evidence="1 2">ATCC 25174</strain>
    </source>
</reference>
<comment type="caution">
    <text evidence="1">The sequence shown here is derived from an EMBL/GenBank/DDBJ whole genome shotgun (WGS) entry which is preliminary data.</text>
</comment>